<keyword evidence="6" id="KW-1185">Reference proteome</keyword>
<dbReference type="Pfam" id="PF00196">
    <property type="entry name" value="GerE"/>
    <property type="match status" value="1"/>
</dbReference>
<feature type="domain" description="HTH luxR-type" evidence="4">
    <location>
        <begin position="54"/>
        <end position="120"/>
    </location>
</feature>
<protein>
    <submittedName>
        <fullName evidence="5">Putative LuxR family regulator</fullName>
    </submittedName>
</protein>
<evidence type="ECO:0000256" key="2">
    <source>
        <dbReference type="ARBA" id="ARBA00023125"/>
    </source>
</evidence>
<evidence type="ECO:0000256" key="3">
    <source>
        <dbReference type="ARBA" id="ARBA00023163"/>
    </source>
</evidence>
<dbReference type="Gene3D" id="1.10.10.10">
    <property type="entry name" value="Winged helix-like DNA-binding domain superfamily/Winged helix DNA-binding domain"/>
    <property type="match status" value="1"/>
</dbReference>
<dbReference type="GO" id="GO:0006355">
    <property type="term" value="P:regulation of DNA-templated transcription"/>
    <property type="evidence" value="ECO:0007669"/>
    <property type="project" value="InterPro"/>
</dbReference>
<dbReference type="PRINTS" id="PR00038">
    <property type="entry name" value="HTHLUXR"/>
</dbReference>
<dbReference type="SUPFAM" id="SSF46894">
    <property type="entry name" value="C-terminal effector domain of the bipartite response regulators"/>
    <property type="match status" value="1"/>
</dbReference>
<dbReference type="eggNOG" id="COG2197">
    <property type="taxonomic scope" value="Bacteria"/>
</dbReference>
<name>C9Z8X8_STRSW</name>
<dbReference type="InterPro" id="IPR016032">
    <property type="entry name" value="Sig_transdc_resp-reg_C-effctor"/>
</dbReference>
<dbReference type="HOGENOM" id="CLU_1234468_0_0_11"/>
<evidence type="ECO:0000259" key="4">
    <source>
        <dbReference type="PROSITE" id="PS50043"/>
    </source>
</evidence>
<proteinExistence type="predicted"/>
<dbReference type="GeneID" id="25123608"/>
<keyword evidence="1" id="KW-0805">Transcription regulation</keyword>
<dbReference type="KEGG" id="scb:SCAB_60481"/>
<dbReference type="InterPro" id="IPR036388">
    <property type="entry name" value="WH-like_DNA-bd_sf"/>
</dbReference>
<dbReference type="EMBL" id="FN554889">
    <property type="protein sequence ID" value="CBG73067.1"/>
    <property type="molecule type" value="Genomic_DNA"/>
</dbReference>
<evidence type="ECO:0000313" key="6">
    <source>
        <dbReference type="Proteomes" id="UP000001444"/>
    </source>
</evidence>
<evidence type="ECO:0000256" key="1">
    <source>
        <dbReference type="ARBA" id="ARBA00023015"/>
    </source>
</evidence>
<keyword evidence="3" id="KW-0804">Transcription</keyword>
<dbReference type="STRING" id="680198.SCAB_60481"/>
<gene>
    <name evidence="5" type="ordered locus">SCAB_60481</name>
</gene>
<dbReference type="InterPro" id="IPR000792">
    <property type="entry name" value="Tscrpt_reg_LuxR_C"/>
</dbReference>
<dbReference type="RefSeq" id="WP_013003628.1">
    <property type="nucleotide sequence ID" value="NC_013929.1"/>
</dbReference>
<evidence type="ECO:0000313" key="5">
    <source>
        <dbReference type="EMBL" id="CBG73067.1"/>
    </source>
</evidence>
<dbReference type="SMART" id="SM00421">
    <property type="entry name" value="HTH_LUXR"/>
    <property type="match status" value="1"/>
</dbReference>
<keyword evidence="2" id="KW-0238">DNA-binding</keyword>
<dbReference type="Proteomes" id="UP000001444">
    <property type="component" value="Chromosome"/>
</dbReference>
<dbReference type="PANTHER" id="PTHR44688">
    <property type="entry name" value="DNA-BINDING TRANSCRIPTIONAL ACTIVATOR DEVR_DOSR"/>
    <property type="match status" value="1"/>
</dbReference>
<sequence length="224" mass="23964">MAGESLTFPWARTLAAEPLAAFIEDMWGAAGGGDDIATLDAMEMAVAAHQPPTPQDSVPCPLSQRETDVLTLIANGETYETAGAQLEVTAHTVRQYLGRIYGRLGARNAVHAAAIATHQGWLPRLDVPPPAPTVLRQSPKAWRDLYRARAAEMLARPGEPVLIGPYGSNSGARNTVRRIRLGLFEEFQPAGAFEATAVRGDRGQWLVRARYLGSAAPTQKGAAA</sequence>
<accession>C9Z8X8</accession>
<dbReference type="CDD" id="cd06170">
    <property type="entry name" value="LuxR_C_like"/>
    <property type="match status" value="1"/>
</dbReference>
<reference evidence="5 6" key="1">
    <citation type="journal article" date="2010" name="Mol. Plant Microbe Interact.">
        <title>Streptomyces scabies 87-22 contains a coronafacic acid-like biosynthetic cluster that contributes to plant-microbe interactions.</title>
        <authorList>
            <person name="Bignell D.R."/>
            <person name="Seipke R.F."/>
            <person name="Huguet-Tapia J.C."/>
            <person name="Chambers A.H."/>
            <person name="Parry R.J."/>
            <person name="Loria R."/>
        </authorList>
    </citation>
    <scope>NUCLEOTIDE SEQUENCE [LARGE SCALE GENOMIC DNA]</scope>
    <source>
        <strain evidence="5 6">87.22</strain>
    </source>
</reference>
<organism evidence="5 6">
    <name type="scientific">Streptomyces scabiei (strain 87.22)</name>
    <dbReference type="NCBI Taxonomy" id="680198"/>
    <lineage>
        <taxon>Bacteria</taxon>
        <taxon>Bacillati</taxon>
        <taxon>Actinomycetota</taxon>
        <taxon>Actinomycetes</taxon>
        <taxon>Kitasatosporales</taxon>
        <taxon>Streptomycetaceae</taxon>
        <taxon>Streptomyces</taxon>
    </lineage>
</organism>
<dbReference type="PROSITE" id="PS50043">
    <property type="entry name" value="HTH_LUXR_2"/>
    <property type="match status" value="1"/>
</dbReference>
<dbReference type="GO" id="GO:0003677">
    <property type="term" value="F:DNA binding"/>
    <property type="evidence" value="ECO:0007669"/>
    <property type="project" value="UniProtKB-KW"/>
</dbReference>
<dbReference type="AlphaFoldDB" id="C9Z8X8"/>
<dbReference type="PANTHER" id="PTHR44688:SF16">
    <property type="entry name" value="DNA-BINDING TRANSCRIPTIONAL ACTIVATOR DEVR_DOSR"/>
    <property type="match status" value="1"/>
</dbReference>